<comment type="caution">
    <text evidence="1">The sequence shown here is derived from an EMBL/GenBank/DDBJ whole genome shotgun (WGS) entry which is preliminary data.</text>
</comment>
<dbReference type="Proteomes" id="UP000789702">
    <property type="component" value="Unassembled WGS sequence"/>
</dbReference>
<accession>A0ACA9JXT3</accession>
<name>A0ACA9JXT3_9GLOM</name>
<organism evidence="1 2">
    <name type="scientific">Dentiscutata heterogama</name>
    <dbReference type="NCBI Taxonomy" id="1316150"/>
    <lineage>
        <taxon>Eukaryota</taxon>
        <taxon>Fungi</taxon>
        <taxon>Fungi incertae sedis</taxon>
        <taxon>Mucoromycota</taxon>
        <taxon>Glomeromycotina</taxon>
        <taxon>Glomeromycetes</taxon>
        <taxon>Diversisporales</taxon>
        <taxon>Gigasporaceae</taxon>
        <taxon>Dentiscutata</taxon>
    </lineage>
</organism>
<evidence type="ECO:0000313" key="2">
    <source>
        <dbReference type="Proteomes" id="UP000789702"/>
    </source>
</evidence>
<sequence>MSTIRDKGFQYEHDLIENFKRNKIFSFSFDWSPSIINENSNKELDIHCRHKSSYFLVQATARENCDNYLTSPYHSFINFTIPGIYKPLFVTKLAEELKYDLSDQNSKIIFNEIEVINEIKRIEDDTRDNELYESILNSQSRHNKNDREEEINFIKALDADIKLLKIRHSYELSYRSLPLNYCGFVFIDGNFEFVIRYETDRDNDRQEEYLTNFKDGIEAHLPQNVWGIYIANINPEQMERLRRICTTSFTREIYILDQRTIDNSLISEKRKRVLRKIYENRHFLQ</sequence>
<protein>
    <submittedName>
        <fullName evidence="1">7565_t:CDS:1</fullName>
    </submittedName>
</protein>
<reference evidence="1" key="1">
    <citation type="submission" date="2021-06" db="EMBL/GenBank/DDBJ databases">
        <authorList>
            <person name="Kallberg Y."/>
            <person name="Tangrot J."/>
            <person name="Rosling A."/>
        </authorList>
    </citation>
    <scope>NUCLEOTIDE SEQUENCE</scope>
    <source>
        <strain evidence="1">IL203A</strain>
    </source>
</reference>
<proteinExistence type="predicted"/>
<evidence type="ECO:0000313" key="1">
    <source>
        <dbReference type="EMBL" id="CAG8441822.1"/>
    </source>
</evidence>
<gene>
    <name evidence="1" type="ORF">DHETER_LOCUS313</name>
</gene>
<dbReference type="EMBL" id="CAJVPU010000139">
    <property type="protein sequence ID" value="CAG8441822.1"/>
    <property type="molecule type" value="Genomic_DNA"/>
</dbReference>
<keyword evidence="2" id="KW-1185">Reference proteome</keyword>